<sequence length="78" mass="9490">MSKRNRDIDKAIENLNETRKKYFQLVEEIKNNKYYFPIIMNICSYEMVKKLPYDELLEVNQIAELKLEKELFELVLSK</sequence>
<keyword evidence="2" id="KW-1185">Reference proteome</keyword>
<keyword evidence="1" id="KW-0614">Plasmid</keyword>
<name>A0ACD5G7I2_BORAD</name>
<evidence type="ECO:0000313" key="1">
    <source>
        <dbReference type="EMBL" id="XOU13394.1"/>
    </source>
</evidence>
<dbReference type="EMBL" id="CP179268">
    <property type="protein sequence ID" value="XOU13394.1"/>
    <property type="molecule type" value="Genomic_DNA"/>
</dbReference>
<geneLocation type="plasmid" evidence="1 2">
    <name>cp32-10</name>
</geneLocation>
<gene>
    <name evidence="1" type="ORF">QIA45_05845</name>
</gene>
<evidence type="ECO:0000313" key="2">
    <source>
        <dbReference type="Proteomes" id="UP001305787"/>
    </source>
</evidence>
<dbReference type="Proteomes" id="UP001305787">
    <property type="component" value="Plasmid cp32-10"/>
</dbReference>
<organism evidence="1 2">
    <name type="scientific">Borrelia andersonii</name>
    <name type="common">Borreliella andersonii</name>
    <dbReference type="NCBI Taxonomy" id="42109"/>
    <lineage>
        <taxon>Bacteria</taxon>
        <taxon>Pseudomonadati</taxon>
        <taxon>Spirochaetota</taxon>
        <taxon>Spirochaetia</taxon>
        <taxon>Spirochaetales</taxon>
        <taxon>Borreliaceae</taxon>
        <taxon>Borreliella</taxon>
    </lineage>
</organism>
<reference evidence="1" key="1">
    <citation type="submission" date="2024-11" db="EMBL/GenBank/DDBJ databases">
        <title>Sequencing of Borrelia variable plasmids from multiple Borrelia sensu lato isolates.</title>
        <authorList>
            <person name="Mongodin E.F."/>
            <person name="Rudenko N."/>
            <person name="Fraser C.M."/>
            <person name="Schutzer S."/>
            <person name="Luft B."/>
            <person name="Morgan R."/>
            <person name="Casjens S."/>
            <person name="Qiu W."/>
        </authorList>
    </citation>
    <scope>NUCLEOTIDE SEQUENCE</scope>
    <source>
        <strain evidence="1">21038</strain>
    </source>
</reference>
<accession>A0ACD5G7I2</accession>
<protein>
    <submittedName>
        <fullName evidence="1">DUF1322 family protein</fullName>
    </submittedName>
</protein>
<proteinExistence type="predicted"/>